<evidence type="ECO:0000313" key="1">
    <source>
        <dbReference type="EMBL" id="MCL2913097.1"/>
    </source>
</evidence>
<evidence type="ECO:0000313" key="2">
    <source>
        <dbReference type="Proteomes" id="UP001202831"/>
    </source>
</evidence>
<accession>A0ABT0N3V3</accession>
<dbReference type="Proteomes" id="UP001202831">
    <property type="component" value="Unassembled WGS sequence"/>
</dbReference>
<comment type="caution">
    <text evidence="1">The sequence shown here is derived from an EMBL/GenBank/DDBJ whole genome shotgun (WGS) entry which is preliminary data.</text>
</comment>
<gene>
    <name evidence="1" type="ORF">L2725_04775</name>
</gene>
<name>A0ABT0N3V3_9GAMM</name>
<sequence length="85" mass="9565">MTKDQLTALLSDTASLFRLGQEGKANAQYQQIIGQVQAWIAASKNKEAYMPVLTQLLNAQERKDWLDLADTLEYELTALIQHADN</sequence>
<keyword evidence="2" id="KW-1185">Reference proteome</keyword>
<reference evidence="1 2" key="1">
    <citation type="submission" date="2022-01" db="EMBL/GenBank/DDBJ databases">
        <title>Whole genome-based taxonomy of the Shewanellaceae.</title>
        <authorList>
            <person name="Martin-Rodriguez A.J."/>
        </authorList>
    </citation>
    <scope>NUCLEOTIDE SEQUENCE [LARGE SCALE GENOMIC DNA]</scope>
    <source>
        <strain evidence="1 2">DSM 21332</strain>
    </source>
</reference>
<protein>
    <submittedName>
        <fullName evidence="1">Uncharacterized protein</fullName>
    </submittedName>
</protein>
<dbReference type="RefSeq" id="WP_249247885.1">
    <property type="nucleotide sequence ID" value="NZ_JAKIKT010000001.1"/>
</dbReference>
<dbReference type="EMBL" id="JAKIKT010000001">
    <property type="protein sequence ID" value="MCL2913097.1"/>
    <property type="molecule type" value="Genomic_DNA"/>
</dbReference>
<organism evidence="1 2">
    <name type="scientific">Shewanella corallii</name>
    <dbReference type="NCBI Taxonomy" id="560080"/>
    <lineage>
        <taxon>Bacteria</taxon>
        <taxon>Pseudomonadati</taxon>
        <taxon>Pseudomonadota</taxon>
        <taxon>Gammaproteobacteria</taxon>
        <taxon>Alteromonadales</taxon>
        <taxon>Shewanellaceae</taxon>
        <taxon>Shewanella</taxon>
    </lineage>
</organism>
<proteinExistence type="predicted"/>